<keyword evidence="3" id="KW-1185">Reference proteome</keyword>
<organism evidence="2 3">
    <name type="scientific">Nocardia rhizosphaerihabitans</name>
    <dbReference type="NCBI Taxonomy" id="1691570"/>
    <lineage>
        <taxon>Bacteria</taxon>
        <taxon>Bacillati</taxon>
        <taxon>Actinomycetota</taxon>
        <taxon>Actinomycetes</taxon>
        <taxon>Mycobacteriales</taxon>
        <taxon>Nocardiaceae</taxon>
        <taxon>Nocardia</taxon>
    </lineage>
</organism>
<protein>
    <submittedName>
        <fullName evidence="2">Uncharacterized protein</fullName>
    </submittedName>
</protein>
<dbReference type="EMBL" id="BMNE01000013">
    <property type="protein sequence ID" value="GGN99368.1"/>
    <property type="molecule type" value="Genomic_DNA"/>
</dbReference>
<proteinExistence type="predicted"/>
<gene>
    <name evidence="2" type="ORF">GCM10011610_67240</name>
</gene>
<feature type="transmembrane region" description="Helical" evidence="1">
    <location>
        <begin position="137"/>
        <end position="156"/>
    </location>
</feature>
<keyword evidence="1" id="KW-0472">Membrane</keyword>
<keyword evidence="1" id="KW-1133">Transmembrane helix</keyword>
<comment type="caution">
    <text evidence="2">The sequence shown here is derived from an EMBL/GenBank/DDBJ whole genome shotgun (WGS) entry which is preliminary data.</text>
</comment>
<accession>A0ABQ2L206</accession>
<keyword evidence="1" id="KW-0812">Transmembrane</keyword>
<dbReference type="RefSeq" id="WP_189034547.1">
    <property type="nucleotide sequence ID" value="NZ_BMNE01000013.1"/>
</dbReference>
<reference evidence="3" key="1">
    <citation type="journal article" date="2019" name="Int. J. Syst. Evol. Microbiol.">
        <title>The Global Catalogue of Microorganisms (GCM) 10K type strain sequencing project: providing services to taxonomists for standard genome sequencing and annotation.</title>
        <authorList>
            <consortium name="The Broad Institute Genomics Platform"/>
            <consortium name="The Broad Institute Genome Sequencing Center for Infectious Disease"/>
            <person name="Wu L."/>
            <person name="Ma J."/>
        </authorList>
    </citation>
    <scope>NUCLEOTIDE SEQUENCE [LARGE SCALE GENOMIC DNA]</scope>
    <source>
        <strain evidence="3">CGMCC 4.7329</strain>
    </source>
</reference>
<evidence type="ECO:0000313" key="3">
    <source>
        <dbReference type="Proteomes" id="UP000658127"/>
    </source>
</evidence>
<evidence type="ECO:0000256" key="1">
    <source>
        <dbReference type="SAM" id="Phobius"/>
    </source>
</evidence>
<evidence type="ECO:0000313" key="2">
    <source>
        <dbReference type="EMBL" id="GGN99368.1"/>
    </source>
</evidence>
<feature type="transmembrane region" description="Helical" evidence="1">
    <location>
        <begin position="72"/>
        <end position="95"/>
    </location>
</feature>
<name>A0ABQ2L206_9NOCA</name>
<dbReference type="Proteomes" id="UP000658127">
    <property type="component" value="Unassembled WGS sequence"/>
</dbReference>
<sequence>MSNPEHFRKPAKGPSPSAADDIADWDALVVGSLDRATATAEKWRTGLAGFVTIVTSVLLLKGPDSQKIERPWNFLVIGLLVIGAGLLVGGLWHALSASAPRSRSQNYSDIVDRYGTVRAYSIAVANSIYTSLERAKLLVIAALAVFGMGIVAWWLVPQTTEKPKTTVVSVTTPNGGTTCGILVDSGSGDVTIRPDGSPTSTSVPLREVTSVKLVERCGAGK</sequence>
<feature type="transmembrane region" description="Helical" evidence="1">
    <location>
        <begin position="43"/>
        <end position="60"/>
    </location>
</feature>